<evidence type="ECO:0000256" key="3">
    <source>
        <dbReference type="SAM" id="Coils"/>
    </source>
</evidence>
<reference evidence="5 6" key="2">
    <citation type="submission" date="2013-12" db="EMBL/GenBank/DDBJ databases">
        <authorList>
            <person name="Yu Y."/>
            <person name="Lee S."/>
            <person name="de Baynast K."/>
            <person name="Wissotski M."/>
            <person name="Liu L."/>
            <person name="Talag J."/>
            <person name="Goicoechea J."/>
            <person name="Angelova A."/>
            <person name="Jetty R."/>
            <person name="Kudrna D."/>
            <person name="Golser W."/>
            <person name="Rivera L."/>
            <person name="Zhang J."/>
            <person name="Wing R."/>
        </authorList>
    </citation>
    <scope>NUCLEOTIDE SEQUENCE</scope>
</reference>
<name>A0A0D9WIM3_9ORYZ</name>
<keyword evidence="2 3" id="KW-0175">Coiled coil</keyword>
<feature type="region of interest" description="Disordered" evidence="4">
    <location>
        <begin position="27"/>
        <end position="94"/>
    </location>
</feature>
<dbReference type="PANTHER" id="PTHR34224:SF1">
    <property type="entry name" value="OS05G0514500 PROTEIN"/>
    <property type="match status" value="1"/>
</dbReference>
<proteinExistence type="inferred from homology"/>
<evidence type="ECO:0000256" key="1">
    <source>
        <dbReference type="ARBA" id="ARBA00009778"/>
    </source>
</evidence>
<evidence type="ECO:0000256" key="2">
    <source>
        <dbReference type="ARBA" id="ARBA00023054"/>
    </source>
</evidence>
<dbReference type="Gramene" id="LPERR05G18590.1">
    <property type="protein sequence ID" value="LPERR05G18590.1"/>
    <property type="gene ID" value="LPERR05G18590"/>
</dbReference>
<dbReference type="InterPro" id="IPR029688">
    <property type="entry name" value="ICR"/>
</dbReference>
<reference evidence="5" key="3">
    <citation type="submission" date="2015-04" db="UniProtKB">
        <authorList>
            <consortium name="EnsemblPlants"/>
        </authorList>
    </citation>
    <scope>IDENTIFICATION</scope>
</reference>
<dbReference type="eggNOG" id="ENOG502QVSP">
    <property type="taxonomic scope" value="Eukaryota"/>
</dbReference>
<dbReference type="EnsemblPlants" id="LPERR05G18590.1">
    <property type="protein sequence ID" value="LPERR05G18590.1"/>
    <property type="gene ID" value="LPERR05G18590"/>
</dbReference>
<dbReference type="Proteomes" id="UP000032180">
    <property type="component" value="Chromosome 5"/>
</dbReference>
<feature type="coiled-coil region" evidence="3">
    <location>
        <begin position="316"/>
        <end position="350"/>
    </location>
</feature>
<dbReference type="PANTHER" id="PTHR34224">
    <property type="entry name" value="INTERACTOR OF CONSTITUTIVE ACTIVE ROPS 2, CHLOROPLASTIC-RELATED"/>
    <property type="match status" value="1"/>
</dbReference>
<organism evidence="5 6">
    <name type="scientific">Leersia perrieri</name>
    <dbReference type="NCBI Taxonomy" id="77586"/>
    <lineage>
        <taxon>Eukaryota</taxon>
        <taxon>Viridiplantae</taxon>
        <taxon>Streptophyta</taxon>
        <taxon>Embryophyta</taxon>
        <taxon>Tracheophyta</taxon>
        <taxon>Spermatophyta</taxon>
        <taxon>Magnoliopsida</taxon>
        <taxon>Liliopsida</taxon>
        <taxon>Poales</taxon>
        <taxon>Poaceae</taxon>
        <taxon>BOP clade</taxon>
        <taxon>Oryzoideae</taxon>
        <taxon>Oryzeae</taxon>
        <taxon>Oryzinae</taxon>
        <taxon>Leersia</taxon>
    </lineage>
</organism>
<evidence type="ECO:0000256" key="4">
    <source>
        <dbReference type="SAM" id="MobiDB-lite"/>
    </source>
</evidence>
<keyword evidence="6" id="KW-1185">Reference proteome</keyword>
<comment type="similarity">
    <text evidence="1">Belongs to the ICR family.</text>
</comment>
<dbReference type="EnsemblPlants" id="LPERR05G18590.2">
    <property type="protein sequence ID" value="LPERR05G18590.2"/>
    <property type="gene ID" value="LPERR05G18590"/>
</dbReference>
<dbReference type="STRING" id="77586.A0A0D9WIM3"/>
<feature type="coiled-coil region" evidence="3">
    <location>
        <begin position="94"/>
        <end position="128"/>
    </location>
</feature>
<feature type="compositionally biased region" description="Gly residues" evidence="4">
    <location>
        <begin position="79"/>
        <end position="90"/>
    </location>
</feature>
<evidence type="ECO:0000313" key="5">
    <source>
        <dbReference type="EnsemblPlants" id="LPERR05G18590.2"/>
    </source>
</evidence>
<evidence type="ECO:0000313" key="6">
    <source>
        <dbReference type="Proteomes" id="UP000032180"/>
    </source>
</evidence>
<reference evidence="5 6" key="1">
    <citation type="submission" date="2012-08" db="EMBL/GenBank/DDBJ databases">
        <title>Oryza genome evolution.</title>
        <authorList>
            <person name="Wing R.A."/>
        </authorList>
    </citation>
    <scope>NUCLEOTIDE SEQUENCE</scope>
</reference>
<dbReference type="Gramene" id="LPERR05G18590.2">
    <property type="protein sequence ID" value="LPERR05G18590.2"/>
    <property type="gene ID" value="LPERR05G18590"/>
</dbReference>
<feature type="coiled-coil region" evidence="3">
    <location>
        <begin position="211"/>
        <end position="252"/>
    </location>
</feature>
<accession>A0A0D9WIM3</accession>
<dbReference type="HOGENOM" id="CLU_043733_1_0_1"/>
<dbReference type="AlphaFoldDB" id="A0A0D9WIM3"/>
<protein>
    <submittedName>
        <fullName evidence="5">Uncharacterized protein</fullName>
    </submittedName>
</protein>
<sequence>MMLVRTGKKTSKFEDSDTVVAKPIRAVFEMPHRTSPRATPRLKTAAPPPPAGSEHHRAAVGAGRGSSPRSPLHEKKPAMGGGGGGGGAGAGSRVAELEAKLGKAEGQLADMRDQLAAAEKSRKDARAAFIEASKKRFSVKKRDIAVVAAAASPPIVVGDKEAPNAKPVEAEQTALQVDGDEANEKSASGDEANGVAAIVKDLEENTQSHEVEHLTTKLMAKEAEVEHLMTKLMAKEAEVEHLTTKLTTMESDTESLLANLATKDGEINDLKSKLIAKNADLAAVEVDNADLTKMAKKSAHAARETELALRESAAREARAAERLRASERAREALEAEMQRGRAQSEQWRKAAEEAAAVLGAVDRRGEGMVARDADEHLVGKRKAMRMLSDLWKKKGQK</sequence>